<keyword evidence="4" id="KW-0597">Phosphoprotein</keyword>
<evidence type="ECO:0000256" key="3">
    <source>
        <dbReference type="ARBA" id="ARBA00021740"/>
    </source>
</evidence>
<name>A0A1E3VG38_9HYPH</name>
<evidence type="ECO:0000256" key="6">
    <source>
        <dbReference type="ARBA" id="ARBA00022741"/>
    </source>
</evidence>
<evidence type="ECO:0000256" key="8">
    <source>
        <dbReference type="ARBA" id="ARBA00022840"/>
    </source>
</evidence>
<dbReference type="AlphaFoldDB" id="A0A1E3VG38"/>
<dbReference type="NCBIfam" id="TIGR00229">
    <property type="entry name" value="sensory_box"/>
    <property type="match status" value="1"/>
</dbReference>
<dbReference type="Pfam" id="PF07536">
    <property type="entry name" value="HWE_HK"/>
    <property type="match status" value="1"/>
</dbReference>
<protein>
    <recommendedName>
        <fullName evidence="3">Blue-light-activated histidine kinase</fullName>
        <ecNumber evidence="2">2.7.13.3</ecNumber>
    </recommendedName>
</protein>
<dbReference type="InterPro" id="IPR013656">
    <property type="entry name" value="PAS_4"/>
</dbReference>
<dbReference type="SUPFAM" id="SSF55874">
    <property type="entry name" value="ATPase domain of HSP90 chaperone/DNA topoisomerase II/histidine kinase"/>
    <property type="match status" value="1"/>
</dbReference>
<organism evidence="11 12">
    <name type="scientific">Sinorhizobium alkalisoli</name>
    <dbReference type="NCBI Taxonomy" id="1752398"/>
    <lineage>
        <taxon>Bacteria</taxon>
        <taxon>Pseudomonadati</taxon>
        <taxon>Pseudomonadota</taxon>
        <taxon>Alphaproteobacteria</taxon>
        <taxon>Hyphomicrobiales</taxon>
        <taxon>Rhizobiaceae</taxon>
        <taxon>Sinorhizobium/Ensifer group</taxon>
        <taxon>Sinorhizobium</taxon>
    </lineage>
</organism>
<dbReference type="PANTHER" id="PTHR41523:SF7">
    <property type="entry name" value="HISTIDINE KINASE"/>
    <property type="match status" value="1"/>
</dbReference>
<feature type="domain" description="PAS" evidence="9">
    <location>
        <begin position="3"/>
        <end position="70"/>
    </location>
</feature>
<reference evidence="12" key="1">
    <citation type="submission" date="2016-05" db="EMBL/GenBank/DDBJ databases">
        <authorList>
            <person name="Li Y."/>
        </authorList>
    </citation>
    <scope>NUCLEOTIDE SEQUENCE [LARGE SCALE GENOMIC DNA]</scope>
    <source>
        <strain evidence="12">YIC4027</strain>
    </source>
</reference>
<dbReference type="EC" id="2.7.13.3" evidence="2"/>
<feature type="domain" description="Signal transduction histidine kinase HWE region" evidence="10">
    <location>
        <begin position="255"/>
        <end position="337"/>
    </location>
</feature>
<evidence type="ECO:0000256" key="5">
    <source>
        <dbReference type="ARBA" id="ARBA00022679"/>
    </source>
</evidence>
<dbReference type="STRING" id="1752398.A8M32_05045"/>
<evidence type="ECO:0000313" key="11">
    <source>
        <dbReference type="EMBL" id="ODR92407.1"/>
    </source>
</evidence>
<keyword evidence="5" id="KW-0808">Transferase</keyword>
<dbReference type="SUPFAM" id="SSF55785">
    <property type="entry name" value="PYP-like sensor domain (PAS domain)"/>
    <property type="match status" value="2"/>
</dbReference>
<dbReference type="RefSeq" id="WP_069457323.1">
    <property type="nucleotide sequence ID" value="NZ_LYBW01000044.1"/>
</dbReference>
<dbReference type="Pfam" id="PF08448">
    <property type="entry name" value="PAS_4"/>
    <property type="match status" value="2"/>
</dbReference>
<dbReference type="OrthoDB" id="7297573at2"/>
<keyword evidence="8" id="KW-0067">ATP-binding</keyword>
<dbReference type="SMART" id="SM00911">
    <property type="entry name" value="HWE_HK"/>
    <property type="match status" value="1"/>
</dbReference>
<keyword evidence="6" id="KW-0547">Nucleotide-binding</keyword>
<comment type="catalytic activity">
    <reaction evidence="1">
        <text>ATP + protein L-histidine = ADP + protein N-phospho-L-histidine.</text>
        <dbReference type="EC" id="2.7.13.3"/>
    </reaction>
</comment>
<dbReference type="GO" id="GO:0004673">
    <property type="term" value="F:protein histidine kinase activity"/>
    <property type="evidence" value="ECO:0007669"/>
    <property type="project" value="UniProtKB-EC"/>
</dbReference>
<comment type="caution">
    <text evidence="11">The sequence shown here is derived from an EMBL/GenBank/DDBJ whole genome shotgun (WGS) entry which is preliminary data.</text>
</comment>
<evidence type="ECO:0000256" key="7">
    <source>
        <dbReference type="ARBA" id="ARBA00022777"/>
    </source>
</evidence>
<dbReference type="InterPro" id="IPR036890">
    <property type="entry name" value="HATPase_C_sf"/>
</dbReference>
<dbReference type="Gene3D" id="3.30.450.20">
    <property type="entry name" value="PAS domain"/>
    <property type="match status" value="2"/>
</dbReference>
<proteinExistence type="predicted"/>
<dbReference type="InterPro" id="IPR035965">
    <property type="entry name" value="PAS-like_dom_sf"/>
</dbReference>
<dbReference type="PANTHER" id="PTHR41523">
    <property type="entry name" value="TWO-COMPONENT SYSTEM SENSOR PROTEIN"/>
    <property type="match status" value="1"/>
</dbReference>
<gene>
    <name evidence="11" type="ORF">A8M32_05045</name>
</gene>
<evidence type="ECO:0000256" key="1">
    <source>
        <dbReference type="ARBA" id="ARBA00000085"/>
    </source>
</evidence>
<dbReference type="Proteomes" id="UP000094342">
    <property type="component" value="Unassembled WGS sequence"/>
</dbReference>
<feature type="domain" description="PAS" evidence="9">
    <location>
        <begin position="130"/>
        <end position="197"/>
    </location>
</feature>
<evidence type="ECO:0000259" key="9">
    <source>
        <dbReference type="SMART" id="SM00091"/>
    </source>
</evidence>
<evidence type="ECO:0000256" key="4">
    <source>
        <dbReference type="ARBA" id="ARBA00022553"/>
    </source>
</evidence>
<evidence type="ECO:0000313" key="12">
    <source>
        <dbReference type="Proteomes" id="UP000094342"/>
    </source>
</evidence>
<dbReference type="GO" id="GO:0005524">
    <property type="term" value="F:ATP binding"/>
    <property type="evidence" value="ECO:0007669"/>
    <property type="project" value="UniProtKB-KW"/>
</dbReference>
<keyword evidence="12" id="KW-1185">Reference proteome</keyword>
<keyword evidence="7" id="KW-0418">Kinase</keyword>
<dbReference type="EMBL" id="LYBW01000044">
    <property type="protein sequence ID" value="ODR92407.1"/>
    <property type="molecule type" value="Genomic_DNA"/>
</dbReference>
<evidence type="ECO:0000256" key="2">
    <source>
        <dbReference type="ARBA" id="ARBA00012438"/>
    </source>
</evidence>
<dbReference type="SMART" id="SM00091">
    <property type="entry name" value="PAS"/>
    <property type="match status" value="2"/>
</dbReference>
<evidence type="ECO:0000259" key="10">
    <source>
        <dbReference type="SMART" id="SM00911"/>
    </source>
</evidence>
<dbReference type="InterPro" id="IPR000014">
    <property type="entry name" value="PAS"/>
</dbReference>
<sequence>MTEIATSIVDTMREPVLVLEPDLTVLHANRSFYSCFHTSEAETVGRQLRELGNGQWNIPALRQLLEEMLDENDIVENYRVEHEFETIGKRVMLLNARRLQQSPDRKRIFLAISDVTERERLENELIASNEFSEKLIDSIREGLLVLTPDLVVESANKTFYDLFRVSPEETEGRTIYDIGNGQWDIPALRRALEDVLPHDHRFDDFEVTHEFPAIGRRIMLLNGRALDHLPRILLAIRDETEKRRHESEQKVMVGELQHRVKNILANVHSIATATLRRSNSLAEFEAAFLDRLKSLARTQDLLLRESSGCVDLHELVSWELAAHGWEEDGRLTIDGPEVTLSRREAQAFAMLVHELATNAVKHGAFARSGGRLDITWNIARANGRDNLSFEWREDGVAIDKQPSSSGFGSGLIRRSVGHMLGGTSSLDFSPRGAICKVEFALDA</sequence>
<dbReference type="InterPro" id="IPR011102">
    <property type="entry name" value="Sig_transdc_His_kinase_HWE"/>
</dbReference>
<accession>A0A1E3VG38</accession>
<dbReference type="Gene3D" id="3.30.565.10">
    <property type="entry name" value="Histidine kinase-like ATPase, C-terminal domain"/>
    <property type="match status" value="1"/>
</dbReference>